<organism evidence="3 4">
    <name type="scientific">Aspergillus avenaceus</name>
    <dbReference type="NCBI Taxonomy" id="36643"/>
    <lineage>
        <taxon>Eukaryota</taxon>
        <taxon>Fungi</taxon>
        <taxon>Dikarya</taxon>
        <taxon>Ascomycota</taxon>
        <taxon>Pezizomycotina</taxon>
        <taxon>Eurotiomycetes</taxon>
        <taxon>Eurotiomycetidae</taxon>
        <taxon>Eurotiales</taxon>
        <taxon>Aspergillaceae</taxon>
        <taxon>Aspergillus</taxon>
        <taxon>Aspergillus subgen. Circumdati</taxon>
    </lineage>
</organism>
<keyword evidence="2" id="KW-0812">Transmembrane</keyword>
<dbReference type="PANTHER" id="PTHR33365">
    <property type="entry name" value="YALI0B05434P"/>
    <property type="match status" value="1"/>
</dbReference>
<dbReference type="InterPro" id="IPR021765">
    <property type="entry name" value="UstYa-like"/>
</dbReference>
<accession>A0A5N6U6V5</accession>
<dbReference type="PANTHER" id="PTHR33365:SF6">
    <property type="entry name" value="OXIDASE USTYA"/>
    <property type="match status" value="1"/>
</dbReference>
<dbReference type="Proteomes" id="UP000325780">
    <property type="component" value="Unassembled WGS sequence"/>
</dbReference>
<keyword evidence="2" id="KW-0472">Membrane</keyword>
<evidence type="ECO:0000256" key="1">
    <source>
        <dbReference type="ARBA" id="ARBA00035112"/>
    </source>
</evidence>
<protein>
    <submittedName>
        <fullName evidence="3">Uncharacterized protein</fullName>
    </submittedName>
</protein>
<evidence type="ECO:0000313" key="3">
    <source>
        <dbReference type="EMBL" id="KAE8154332.1"/>
    </source>
</evidence>
<feature type="transmembrane region" description="Helical" evidence="2">
    <location>
        <begin position="40"/>
        <end position="61"/>
    </location>
</feature>
<evidence type="ECO:0000256" key="2">
    <source>
        <dbReference type="SAM" id="Phobius"/>
    </source>
</evidence>
<gene>
    <name evidence="3" type="ORF">BDV25DRAFT_116385</name>
</gene>
<name>A0A5N6U6V5_ASPAV</name>
<evidence type="ECO:0000313" key="4">
    <source>
        <dbReference type="Proteomes" id="UP000325780"/>
    </source>
</evidence>
<proteinExistence type="inferred from homology"/>
<keyword evidence="2" id="KW-1133">Transmembrane helix</keyword>
<reference evidence="3 4" key="1">
    <citation type="submission" date="2019-04" db="EMBL/GenBank/DDBJ databases">
        <title>Friends and foes A comparative genomics study of 23 Aspergillus species from section Flavi.</title>
        <authorList>
            <consortium name="DOE Joint Genome Institute"/>
            <person name="Kjaerbolling I."/>
            <person name="Vesth T."/>
            <person name="Frisvad J.C."/>
            <person name="Nybo J.L."/>
            <person name="Theobald S."/>
            <person name="Kildgaard S."/>
            <person name="Isbrandt T."/>
            <person name="Kuo A."/>
            <person name="Sato A."/>
            <person name="Lyhne E.K."/>
            <person name="Kogle M.E."/>
            <person name="Wiebenga A."/>
            <person name="Kun R.S."/>
            <person name="Lubbers R.J."/>
            <person name="Makela M.R."/>
            <person name="Barry K."/>
            <person name="Chovatia M."/>
            <person name="Clum A."/>
            <person name="Daum C."/>
            <person name="Haridas S."/>
            <person name="He G."/>
            <person name="LaButti K."/>
            <person name="Lipzen A."/>
            <person name="Mondo S."/>
            <person name="Riley R."/>
            <person name="Salamov A."/>
            <person name="Simmons B.A."/>
            <person name="Magnuson J.K."/>
            <person name="Henrissat B."/>
            <person name="Mortensen U.H."/>
            <person name="Larsen T.O."/>
            <person name="Devries R.P."/>
            <person name="Grigoriev I.V."/>
            <person name="Machida M."/>
            <person name="Baker S.E."/>
            <person name="Andersen M.R."/>
        </authorList>
    </citation>
    <scope>NUCLEOTIDE SEQUENCE [LARGE SCALE GENOMIC DNA]</scope>
    <source>
        <strain evidence="3 4">IBT 18842</strain>
    </source>
</reference>
<comment type="similarity">
    <text evidence="1">Belongs to the ustYa family.</text>
</comment>
<dbReference type="EMBL" id="ML742030">
    <property type="protein sequence ID" value="KAE8154332.1"/>
    <property type="molecule type" value="Genomic_DNA"/>
</dbReference>
<sequence>MADLNKEDAELLMGQDEHNNHSHDDSWRAPTPCKRCHQRWWFIGLLLVSILVNIILLVNLLRSPVASPDDPTTKFAGLQRTIEEPFVRMTKYSSENETLQDQLWHDINVDHGVVALSDEWAMQHGLRTAQRFPWDQSKGIYILHGYHNLHCLKIIHISISEYRNGQPQSRSWHHISHCMDALRRQVLCDADDTPRATERRAEVVSGVLQHRKCRSWEALEQFAKQHTACYKRPEKPDGVPIIERYKHCPPGSGYVVDDDYVPTDEFLVGLPEESLDVD</sequence>
<dbReference type="GO" id="GO:0043386">
    <property type="term" value="P:mycotoxin biosynthetic process"/>
    <property type="evidence" value="ECO:0007669"/>
    <property type="project" value="InterPro"/>
</dbReference>
<dbReference type="AlphaFoldDB" id="A0A5N6U6V5"/>
<keyword evidence="4" id="KW-1185">Reference proteome</keyword>
<dbReference type="Pfam" id="PF11807">
    <property type="entry name" value="UstYa"/>
    <property type="match status" value="1"/>
</dbReference>
<dbReference type="OrthoDB" id="3687641at2759"/>